<reference evidence="1" key="1">
    <citation type="submission" date="2021-03" db="EMBL/GenBank/DDBJ databases">
        <authorList>
            <person name="So Y."/>
        </authorList>
    </citation>
    <scope>NUCLEOTIDE SEQUENCE</scope>
    <source>
        <strain evidence="1">SG15</strain>
    </source>
</reference>
<evidence type="ECO:0000313" key="1">
    <source>
        <dbReference type="EMBL" id="MBP0493983.1"/>
    </source>
</evidence>
<proteinExistence type="predicted"/>
<protein>
    <submittedName>
        <fullName evidence="1">Uncharacterized protein</fullName>
    </submittedName>
</protein>
<dbReference type="RefSeq" id="WP_209374731.1">
    <property type="nucleotide sequence ID" value="NZ_JAGIZA010000008.1"/>
</dbReference>
<dbReference type="AlphaFoldDB" id="A0A940MTS4"/>
<dbReference type="Gene3D" id="1.10.10.10">
    <property type="entry name" value="Winged helix-like DNA-binding domain superfamily/Winged helix DNA-binding domain"/>
    <property type="match status" value="1"/>
</dbReference>
<sequence length="156" mass="17169">MPIVNKRELAAAAGIAKATLDAKLAEDPDFPVLRRGIGRGDGWQFDREEALARLAELMPSREEFSRTQQFMALRVLRMERQTAVEVGALLPAEEARTALVRALTGFRRSMTNDLPVEAGKLLGLSREQQRKLRAMTEDALRAFVAGLHASGLPDAS</sequence>
<dbReference type="EMBL" id="JAGIZA010000008">
    <property type="protein sequence ID" value="MBP0493983.1"/>
    <property type="molecule type" value="Genomic_DNA"/>
</dbReference>
<evidence type="ECO:0000313" key="2">
    <source>
        <dbReference type="Proteomes" id="UP000677537"/>
    </source>
</evidence>
<accession>A0A940MTS4</accession>
<keyword evidence="2" id="KW-1185">Reference proteome</keyword>
<gene>
    <name evidence="1" type="ORF">J5Y10_14455</name>
</gene>
<comment type="caution">
    <text evidence="1">The sequence shown here is derived from an EMBL/GenBank/DDBJ whole genome shotgun (WGS) entry which is preliminary data.</text>
</comment>
<dbReference type="Proteomes" id="UP000677537">
    <property type="component" value="Unassembled WGS sequence"/>
</dbReference>
<dbReference type="InterPro" id="IPR036388">
    <property type="entry name" value="WH-like_DNA-bd_sf"/>
</dbReference>
<name>A0A940MTS4_9PROT</name>
<organism evidence="1 2">
    <name type="scientific">Roseomonas indoligenes</name>
    <dbReference type="NCBI Taxonomy" id="2820811"/>
    <lineage>
        <taxon>Bacteria</taxon>
        <taxon>Pseudomonadati</taxon>
        <taxon>Pseudomonadota</taxon>
        <taxon>Alphaproteobacteria</taxon>
        <taxon>Acetobacterales</taxon>
        <taxon>Roseomonadaceae</taxon>
        <taxon>Roseomonas</taxon>
    </lineage>
</organism>